<dbReference type="HAMAP" id="MF_00028">
    <property type="entry name" value="CobQ"/>
    <property type="match status" value="1"/>
</dbReference>
<accession>A0ABQ1IM79</accession>
<comment type="pathway">
    <text evidence="1 7">Cofactor biosynthesis; adenosylcobalamin biosynthesis.</text>
</comment>
<evidence type="ECO:0000256" key="3">
    <source>
        <dbReference type="ARBA" id="ARBA00019833"/>
    </source>
</evidence>
<sequence>MSSSFLPPLAGQARTLMVQGTASDAGKTTLVAGLCRLFARRGVKVAPFKPQNMALNSAVTIDGGEIGRAQALQAAACFLPARIDFNPILLKPQSNTQAQVVVQGRALSVMEAKDFFGPEAKQYKQRMLTAVLDSFTRLRSQHQLILIEGAGSPAEINLRDNDIANMGFAEAADCPVILVADIDKGGVFAQLVGTLMLLSESEQARIKGFVINRFRGDISLLNNGLSMLEEMTGKPVLGVVPYLDNLQLDAEDGISATATISTEPQPLKVLVLVTPRISNHTDLDPLRLHPRVELTWVHSSSDATACPAADLIILPGSKAVRDDLAHLRQQGWHHALDKHLRYGGKLLGICGGYQMLGQCISDPTGIEGTAGNSQGLGYLPMITELQGEKQLRNVSGTLVLNGSQCDINGYEIHCGQSRMLDGSEPPLRLFPLDAHHEPGDMGRADGMLSDDGQILGTYLHGLFDGVDACNQLLAWAGLPHSQQAQDLHAIREANLDRLADTLEQHLDLALLQHCIQ</sequence>
<evidence type="ECO:0000259" key="8">
    <source>
        <dbReference type="Pfam" id="PF01656"/>
    </source>
</evidence>
<evidence type="ECO:0000256" key="4">
    <source>
        <dbReference type="ARBA" id="ARBA00022573"/>
    </source>
</evidence>
<comment type="similarity">
    <text evidence="2 7">Belongs to the CobB/CobQ family. CobQ subfamily.</text>
</comment>
<dbReference type="InterPro" id="IPR047045">
    <property type="entry name" value="CobQ_N"/>
</dbReference>
<evidence type="ECO:0000256" key="2">
    <source>
        <dbReference type="ARBA" id="ARBA00006205"/>
    </source>
</evidence>
<dbReference type="PROSITE" id="PS51274">
    <property type="entry name" value="GATASE_COBBQ"/>
    <property type="match status" value="1"/>
</dbReference>
<dbReference type="EMBL" id="BMKE01000016">
    <property type="protein sequence ID" value="GGB47147.1"/>
    <property type="molecule type" value="Genomic_DNA"/>
</dbReference>
<dbReference type="NCBIfam" id="TIGR00313">
    <property type="entry name" value="cobQ"/>
    <property type="match status" value="1"/>
</dbReference>
<dbReference type="PANTHER" id="PTHR21343">
    <property type="entry name" value="DETHIOBIOTIN SYNTHETASE"/>
    <property type="match status" value="1"/>
</dbReference>
<feature type="active site" description="Nucleophile" evidence="7">
    <location>
        <position position="350"/>
    </location>
</feature>
<proteinExistence type="inferred from homology"/>
<evidence type="ECO:0000256" key="6">
    <source>
        <dbReference type="ARBA" id="ARBA00025166"/>
    </source>
</evidence>
<name>A0ABQ1IM79_9GAMM</name>
<keyword evidence="11" id="KW-1185">Reference proteome</keyword>
<evidence type="ECO:0000259" key="9">
    <source>
        <dbReference type="Pfam" id="PF07685"/>
    </source>
</evidence>
<evidence type="ECO:0000256" key="7">
    <source>
        <dbReference type="HAMAP-Rule" id="MF_00028"/>
    </source>
</evidence>
<dbReference type="InterPro" id="IPR029062">
    <property type="entry name" value="Class_I_gatase-like"/>
</dbReference>
<dbReference type="Gene3D" id="3.40.50.880">
    <property type="match status" value="1"/>
</dbReference>
<dbReference type="Pfam" id="PF01656">
    <property type="entry name" value="CbiA"/>
    <property type="match status" value="1"/>
</dbReference>
<gene>
    <name evidence="7 10" type="primary">cobQ</name>
    <name evidence="10" type="ORF">GCM10011502_20630</name>
</gene>
<dbReference type="CDD" id="cd01750">
    <property type="entry name" value="GATase1_CobQ"/>
    <property type="match status" value="1"/>
</dbReference>
<evidence type="ECO:0000256" key="1">
    <source>
        <dbReference type="ARBA" id="ARBA00004953"/>
    </source>
</evidence>
<evidence type="ECO:0000256" key="5">
    <source>
        <dbReference type="ARBA" id="ARBA00022962"/>
    </source>
</evidence>
<dbReference type="SUPFAM" id="SSF52540">
    <property type="entry name" value="P-loop containing nucleoside triphosphate hydrolases"/>
    <property type="match status" value="1"/>
</dbReference>
<dbReference type="InterPro" id="IPR027417">
    <property type="entry name" value="P-loop_NTPase"/>
</dbReference>
<keyword evidence="4 7" id="KW-0169">Cobalamin biosynthesis</keyword>
<dbReference type="SUPFAM" id="SSF52317">
    <property type="entry name" value="Class I glutamine amidotransferase-like"/>
    <property type="match status" value="1"/>
</dbReference>
<comment type="function">
    <text evidence="6 7">Catalyzes amidations at positions B, D, E, and G on adenosylcobyrinic A,C-diamide. NH(2) groups are provided by glutamine, and one molecule of ATP is hydrogenolyzed for each amidation.</text>
</comment>
<keyword evidence="5 7" id="KW-0315">Glutamine amidotransferase</keyword>
<comment type="caution">
    <text evidence="10">The sequence shown here is derived from an EMBL/GenBank/DDBJ whole genome shotgun (WGS) entry which is preliminary data.</text>
</comment>
<feature type="domain" description="CobB/CobQ-like glutamine amidotransferase" evidence="9">
    <location>
        <begin position="268"/>
        <end position="465"/>
    </location>
</feature>
<dbReference type="Proteomes" id="UP000646152">
    <property type="component" value="Unassembled WGS sequence"/>
</dbReference>
<evidence type="ECO:0000313" key="11">
    <source>
        <dbReference type="Proteomes" id="UP000646152"/>
    </source>
</evidence>
<dbReference type="RefSeq" id="WP_229667900.1">
    <property type="nucleotide sequence ID" value="NZ_BMKE01000016.1"/>
</dbReference>
<dbReference type="InterPro" id="IPR004459">
    <property type="entry name" value="CobQ_synth"/>
</dbReference>
<reference evidence="11" key="1">
    <citation type="journal article" date="2019" name="Int. J. Syst. Evol. Microbiol.">
        <title>The Global Catalogue of Microorganisms (GCM) 10K type strain sequencing project: providing services to taxonomists for standard genome sequencing and annotation.</title>
        <authorList>
            <consortium name="The Broad Institute Genomics Platform"/>
            <consortium name="The Broad Institute Genome Sequencing Center for Infectious Disease"/>
            <person name="Wu L."/>
            <person name="Ma J."/>
        </authorList>
    </citation>
    <scope>NUCLEOTIDE SEQUENCE [LARGE SCALE GENOMIC DNA]</scope>
    <source>
        <strain evidence="11">CGMCC 1.15923</strain>
    </source>
</reference>
<dbReference type="InterPro" id="IPR011698">
    <property type="entry name" value="GATase_3"/>
</dbReference>
<feature type="active site" evidence="7">
    <location>
        <position position="460"/>
    </location>
</feature>
<dbReference type="CDD" id="cd05389">
    <property type="entry name" value="CobQ_N"/>
    <property type="match status" value="1"/>
</dbReference>
<dbReference type="PANTHER" id="PTHR21343:SF1">
    <property type="entry name" value="COBYRIC ACID SYNTHASE"/>
    <property type="match status" value="1"/>
</dbReference>
<evidence type="ECO:0000313" key="10">
    <source>
        <dbReference type="EMBL" id="GGB47147.1"/>
    </source>
</evidence>
<dbReference type="Pfam" id="PF07685">
    <property type="entry name" value="GATase_3"/>
    <property type="match status" value="1"/>
</dbReference>
<dbReference type="NCBIfam" id="NF001989">
    <property type="entry name" value="PRK00784.1"/>
    <property type="match status" value="1"/>
</dbReference>
<protein>
    <recommendedName>
        <fullName evidence="3 7">Cobyric acid synthase</fullName>
    </recommendedName>
</protein>
<dbReference type="InterPro" id="IPR033949">
    <property type="entry name" value="CobQ_GATase1"/>
</dbReference>
<dbReference type="Gene3D" id="3.40.50.300">
    <property type="entry name" value="P-loop containing nucleotide triphosphate hydrolases"/>
    <property type="match status" value="1"/>
</dbReference>
<dbReference type="InterPro" id="IPR002586">
    <property type="entry name" value="CobQ/CobB/MinD/ParA_Nub-bd_dom"/>
</dbReference>
<organism evidence="10 11">
    <name type="scientific">Oceanisphaera marina</name>
    <dbReference type="NCBI Taxonomy" id="2017550"/>
    <lineage>
        <taxon>Bacteria</taxon>
        <taxon>Pseudomonadati</taxon>
        <taxon>Pseudomonadota</taxon>
        <taxon>Gammaproteobacteria</taxon>
        <taxon>Aeromonadales</taxon>
        <taxon>Aeromonadaceae</taxon>
        <taxon>Oceanisphaera</taxon>
    </lineage>
</organism>
<feature type="domain" description="CobQ/CobB/MinD/ParA nucleotide binding" evidence="8">
    <location>
        <begin position="16"/>
        <end position="251"/>
    </location>
</feature>